<evidence type="ECO:0000313" key="4">
    <source>
        <dbReference type="Proteomes" id="UP001341840"/>
    </source>
</evidence>
<evidence type="ECO:0000313" key="3">
    <source>
        <dbReference type="EMBL" id="MED6159823.1"/>
    </source>
</evidence>
<name>A0ABU6UJ00_9FABA</name>
<feature type="compositionally biased region" description="Basic and acidic residues" evidence="1">
    <location>
        <begin position="45"/>
        <end position="70"/>
    </location>
</feature>
<feature type="compositionally biased region" description="Acidic residues" evidence="1">
    <location>
        <begin position="1"/>
        <end position="10"/>
    </location>
</feature>
<dbReference type="InterPro" id="IPR035979">
    <property type="entry name" value="RBD_domain_sf"/>
</dbReference>
<dbReference type="Gene3D" id="3.30.70.330">
    <property type="match status" value="1"/>
</dbReference>
<reference evidence="3 4" key="1">
    <citation type="journal article" date="2023" name="Plants (Basel)">
        <title>Bridging the Gap: Combining Genomics and Transcriptomics Approaches to Understand Stylosanthes scabra, an Orphan Legume from the Brazilian Caatinga.</title>
        <authorList>
            <person name="Ferreira-Neto J.R.C."/>
            <person name="da Silva M.D."/>
            <person name="Binneck E."/>
            <person name="de Melo N.F."/>
            <person name="da Silva R.H."/>
            <person name="de Melo A.L.T.M."/>
            <person name="Pandolfi V."/>
            <person name="Bustamante F.O."/>
            <person name="Brasileiro-Vidal A.C."/>
            <person name="Benko-Iseppon A.M."/>
        </authorList>
    </citation>
    <scope>NUCLEOTIDE SEQUENCE [LARGE SCALE GENOMIC DNA]</scope>
    <source>
        <tissue evidence="3">Leaves</tissue>
    </source>
</reference>
<dbReference type="InterPro" id="IPR012677">
    <property type="entry name" value="Nucleotide-bd_a/b_plait_sf"/>
</dbReference>
<comment type="caution">
    <text evidence="3">The sequence shown here is derived from an EMBL/GenBank/DDBJ whole genome shotgun (WGS) entry which is preliminary data.</text>
</comment>
<evidence type="ECO:0000259" key="2">
    <source>
        <dbReference type="Pfam" id="PF00076"/>
    </source>
</evidence>
<gene>
    <name evidence="3" type="ORF">PIB30_045702</name>
</gene>
<organism evidence="3 4">
    <name type="scientific">Stylosanthes scabra</name>
    <dbReference type="NCBI Taxonomy" id="79078"/>
    <lineage>
        <taxon>Eukaryota</taxon>
        <taxon>Viridiplantae</taxon>
        <taxon>Streptophyta</taxon>
        <taxon>Embryophyta</taxon>
        <taxon>Tracheophyta</taxon>
        <taxon>Spermatophyta</taxon>
        <taxon>Magnoliopsida</taxon>
        <taxon>eudicotyledons</taxon>
        <taxon>Gunneridae</taxon>
        <taxon>Pentapetalae</taxon>
        <taxon>rosids</taxon>
        <taxon>fabids</taxon>
        <taxon>Fabales</taxon>
        <taxon>Fabaceae</taxon>
        <taxon>Papilionoideae</taxon>
        <taxon>50 kb inversion clade</taxon>
        <taxon>dalbergioids sensu lato</taxon>
        <taxon>Dalbergieae</taxon>
        <taxon>Pterocarpus clade</taxon>
        <taxon>Stylosanthes</taxon>
    </lineage>
</organism>
<keyword evidence="4" id="KW-1185">Reference proteome</keyword>
<feature type="region of interest" description="Disordered" evidence="1">
    <location>
        <begin position="500"/>
        <end position="521"/>
    </location>
</feature>
<evidence type="ECO:0000256" key="1">
    <source>
        <dbReference type="SAM" id="MobiDB-lite"/>
    </source>
</evidence>
<dbReference type="CDD" id="cd00590">
    <property type="entry name" value="RRM_SF"/>
    <property type="match status" value="1"/>
</dbReference>
<dbReference type="SUPFAM" id="SSF54928">
    <property type="entry name" value="RNA-binding domain, RBD"/>
    <property type="match status" value="1"/>
</dbReference>
<proteinExistence type="predicted"/>
<sequence length="521" mass="58738">MATETEDDTTAMEPKNHCDDDEQMMSMTRGAEVAVRSRRQGVKSLELRRRSSVRERRSDSDDRLAGDDGRSLGSDGGGVKMDGSPMTQLREGAAVAIRPSIGCRSFSASSCTAATLSNSSGLVASSKLSRCQYLYPTAAVSGSAWTGLLSMTLQSVIWDPKEIDNGMCDEGKGIQGLGQMRILETWRLFPLLCLLRIYQMMSRRRNCYWFKWSGWINDIYLLRKEKEGKNCCYAFIRYTTKGGALKAITDMNNMNLRGNKISVKKAYCRRDNKGMTVSKNGPHEVGNAGSGNVGVKLVKSFLSYKENQSVCATKQMTHEILSDASSDYQYFIARGNVEMDERGDLLQLQHMEMMRDKRSEDAQHEGEVFFKSNTGRPSDLEETINQIWKVHCQGGKIKKKKLITRKISGNQKQKTKNVSRHKVTKEVERLGNEVGNDGEEVLDKNKENNDTSKVVQIKEFEKTKTRDVRASNDDFETGGYENGEDLMSILKEQNEAIALKRRKAKQKEKARKSRPKRTKPD</sequence>
<feature type="region of interest" description="Disordered" evidence="1">
    <location>
        <begin position="1"/>
        <end position="85"/>
    </location>
</feature>
<accession>A0ABU6UJ00</accession>
<dbReference type="Proteomes" id="UP001341840">
    <property type="component" value="Unassembled WGS sequence"/>
</dbReference>
<dbReference type="EMBL" id="JASCZI010121109">
    <property type="protein sequence ID" value="MED6159823.1"/>
    <property type="molecule type" value="Genomic_DNA"/>
</dbReference>
<feature type="domain" description="RRM" evidence="2">
    <location>
        <begin position="210"/>
        <end position="261"/>
    </location>
</feature>
<dbReference type="InterPro" id="IPR000504">
    <property type="entry name" value="RRM_dom"/>
</dbReference>
<dbReference type="Pfam" id="PF00076">
    <property type="entry name" value="RRM_1"/>
    <property type="match status" value="1"/>
</dbReference>
<protein>
    <recommendedName>
        <fullName evidence="2">RRM domain-containing protein</fullName>
    </recommendedName>
</protein>